<keyword evidence="1" id="KW-0472">Membrane</keyword>
<reference evidence="3 4" key="1">
    <citation type="submission" date="2020-08" db="EMBL/GenBank/DDBJ databases">
        <title>Genomic Encyclopedia of Type Strains, Phase IV (KMG-IV): sequencing the most valuable type-strain genomes for metagenomic binning, comparative biology and taxonomic classification.</title>
        <authorList>
            <person name="Goeker M."/>
        </authorList>
    </citation>
    <scope>NUCLEOTIDE SEQUENCE [LARGE SCALE GENOMIC DNA]</scope>
    <source>
        <strain evidence="3 4">DSM 23562</strain>
    </source>
</reference>
<gene>
    <name evidence="3" type="ORF">HNQ39_002983</name>
</gene>
<dbReference type="InterPro" id="IPR006675">
    <property type="entry name" value="HDIG_dom"/>
</dbReference>
<comment type="caution">
    <text evidence="3">The sequence shown here is derived from an EMBL/GenBank/DDBJ whole genome shotgun (WGS) entry which is preliminary data.</text>
</comment>
<dbReference type="InterPro" id="IPR037522">
    <property type="entry name" value="HD_GYP_dom"/>
</dbReference>
<dbReference type="InterPro" id="IPR003607">
    <property type="entry name" value="HD/PDEase_dom"/>
</dbReference>
<proteinExistence type="predicted"/>
<dbReference type="Proteomes" id="UP000520814">
    <property type="component" value="Unassembled WGS sequence"/>
</dbReference>
<dbReference type="PANTHER" id="PTHR45228">
    <property type="entry name" value="CYCLIC DI-GMP PHOSPHODIESTERASE TM_0186-RELATED"/>
    <property type="match status" value="1"/>
</dbReference>
<feature type="transmembrane region" description="Helical" evidence="1">
    <location>
        <begin position="97"/>
        <end position="114"/>
    </location>
</feature>
<feature type="transmembrane region" description="Helical" evidence="1">
    <location>
        <begin position="69"/>
        <end position="91"/>
    </location>
</feature>
<keyword evidence="4" id="KW-1185">Reference proteome</keyword>
<evidence type="ECO:0000259" key="2">
    <source>
        <dbReference type="PROSITE" id="PS51832"/>
    </source>
</evidence>
<evidence type="ECO:0000313" key="3">
    <source>
        <dbReference type="EMBL" id="MBB6051192.1"/>
    </source>
</evidence>
<dbReference type="GO" id="GO:0016740">
    <property type="term" value="F:transferase activity"/>
    <property type="evidence" value="ECO:0007669"/>
    <property type="project" value="UniProtKB-KW"/>
</dbReference>
<evidence type="ECO:0000256" key="1">
    <source>
        <dbReference type="SAM" id="Phobius"/>
    </source>
</evidence>
<evidence type="ECO:0000313" key="4">
    <source>
        <dbReference type="Proteomes" id="UP000520814"/>
    </source>
</evidence>
<name>A0A7W9SQY0_ARMRO</name>
<dbReference type="AlphaFoldDB" id="A0A7W9SQY0"/>
<dbReference type="Pfam" id="PF13487">
    <property type="entry name" value="HD_5"/>
    <property type="match status" value="1"/>
</dbReference>
<dbReference type="RefSeq" id="WP_184197534.1">
    <property type="nucleotide sequence ID" value="NZ_JACHGW010000002.1"/>
</dbReference>
<feature type="transmembrane region" description="Helical" evidence="1">
    <location>
        <begin position="44"/>
        <end position="62"/>
    </location>
</feature>
<feature type="transmembrane region" description="Helical" evidence="1">
    <location>
        <begin position="126"/>
        <end position="149"/>
    </location>
</feature>
<keyword evidence="3" id="KW-0808">Transferase</keyword>
<organism evidence="3 4">
    <name type="scientific">Armatimonas rosea</name>
    <dbReference type="NCBI Taxonomy" id="685828"/>
    <lineage>
        <taxon>Bacteria</taxon>
        <taxon>Bacillati</taxon>
        <taxon>Armatimonadota</taxon>
        <taxon>Armatimonadia</taxon>
        <taxon>Armatimonadales</taxon>
        <taxon>Armatimonadaceae</taxon>
        <taxon>Armatimonas</taxon>
    </lineage>
</organism>
<dbReference type="PROSITE" id="PS51832">
    <property type="entry name" value="HD_GYP"/>
    <property type="match status" value="1"/>
</dbReference>
<sequence>MVNRFPLSSASGTCPLPGVDEDKGSGLLSLPCFVCLPRLTQHQIGFWMLVAQAVGTLALFLLRPVSPVLAAVPLWLAITALAVNALLPFAYRSGVKHIRMVATMTYTLLVSLAIPEPYVTQHVCVALPLPILVAMVLRGTCCMTVGVLLEYLVLLLRSHASGVYLRPESLVMVAMINGGLILARTSMDLALRDAQEQKRHAEARTAEVQAAYGETISGWSRALELRDSETQGHSQRVTALTLQLAKELHIPEEQWEALRWGALLHDIGKMGVPDEVLRKPGALTPEERLIIEEHPRIAYELLRPISFLKDALVIPYCHHERWDGKGYPQGLAGENIPLAARLFSIVDVWDALTSDRSYRKAWSVEKSRAYLEEQAGCAFDPALVQAFCRMLAAQR</sequence>
<protein>
    <submittedName>
        <fullName evidence="3">Putative nucleotidyltransferase with HDIG domain</fullName>
    </submittedName>
</protein>
<dbReference type="PANTHER" id="PTHR45228:SF1">
    <property type="entry name" value="CYCLIC DI-GMP PHOSPHODIESTERASE TM_0186"/>
    <property type="match status" value="1"/>
</dbReference>
<dbReference type="EMBL" id="JACHGW010000002">
    <property type="protein sequence ID" value="MBB6051192.1"/>
    <property type="molecule type" value="Genomic_DNA"/>
</dbReference>
<keyword evidence="1" id="KW-1133">Transmembrane helix</keyword>
<dbReference type="CDD" id="cd00077">
    <property type="entry name" value="HDc"/>
    <property type="match status" value="1"/>
</dbReference>
<feature type="domain" description="HD-GYP" evidence="2">
    <location>
        <begin position="208"/>
        <end position="395"/>
    </location>
</feature>
<dbReference type="InterPro" id="IPR052020">
    <property type="entry name" value="Cyclic_di-GMP/3'3'-cGAMP_PDE"/>
</dbReference>
<keyword evidence="1" id="KW-0812">Transmembrane</keyword>
<dbReference type="SMART" id="SM00471">
    <property type="entry name" value="HDc"/>
    <property type="match status" value="1"/>
</dbReference>
<accession>A0A7W9SQY0</accession>
<dbReference type="Gene3D" id="1.10.3210.10">
    <property type="entry name" value="Hypothetical protein af1432"/>
    <property type="match status" value="1"/>
</dbReference>
<dbReference type="SUPFAM" id="SSF109604">
    <property type="entry name" value="HD-domain/PDEase-like"/>
    <property type="match status" value="1"/>
</dbReference>
<dbReference type="NCBIfam" id="TIGR00277">
    <property type="entry name" value="HDIG"/>
    <property type="match status" value="1"/>
</dbReference>